<evidence type="ECO:0000256" key="7">
    <source>
        <dbReference type="ARBA" id="ARBA00023002"/>
    </source>
</evidence>
<evidence type="ECO:0000256" key="17">
    <source>
        <dbReference type="RuleBase" id="RU003960"/>
    </source>
</evidence>
<dbReference type="AlphaFoldDB" id="A0A0F6TRG9"/>
<dbReference type="InterPro" id="IPR050161">
    <property type="entry name" value="Siro_Cobalamin_biosynth"/>
</dbReference>
<dbReference type="EC" id="4.99.1.4" evidence="15"/>
<comment type="similarity">
    <text evidence="15">In the N-terminal section; belongs to the precorrin-2 dehydrogenase / sirohydrochlorin ferrochelatase family.</text>
</comment>
<dbReference type="InterPro" id="IPR014777">
    <property type="entry name" value="4pyrrole_Mease_sub1"/>
</dbReference>
<comment type="similarity">
    <text evidence="2 17">Belongs to the precorrin methyltransferase family.</text>
</comment>
<evidence type="ECO:0000256" key="14">
    <source>
        <dbReference type="ARBA" id="ARBA00060548"/>
    </source>
</evidence>
<evidence type="ECO:0000256" key="5">
    <source>
        <dbReference type="ARBA" id="ARBA00022679"/>
    </source>
</evidence>
<keyword evidence="7 15" id="KW-0560">Oxidoreductase</keyword>
<evidence type="ECO:0000256" key="8">
    <source>
        <dbReference type="ARBA" id="ARBA00023027"/>
    </source>
</evidence>
<feature type="binding site" evidence="15">
    <location>
        <position position="235"/>
    </location>
    <ligand>
        <name>S-adenosyl-L-methionine</name>
        <dbReference type="ChEBI" id="CHEBI:59789"/>
    </ligand>
</feature>
<dbReference type="SUPFAM" id="SSF75615">
    <property type="entry name" value="Siroheme synthase middle domains-like"/>
    <property type="match status" value="1"/>
</dbReference>
<feature type="binding site" evidence="15">
    <location>
        <position position="393"/>
    </location>
    <ligand>
        <name>S-adenosyl-L-methionine</name>
        <dbReference type="ChEBI" id="CHEBI:59789"/>
    </ligand>
</feature>
<dbReference type="HOGENOM" id="CLU_011276_2_1_6"/>
<dbReference type="GO" id="GO:0009236">
    <property type="term" value="P:cobalamin biosynthetic process"/>
    <property type="evidence" value="ECO:0007669"/>
    <property type="project" value="UniProtKB-UniRule"/>
</dbReference>
<evidence type="ECO:0000256" key="2">
    <source>
        <dbReference type="ARBA" id="ARBA00005879"/>
    </source>
</evidence>
<evidence type="ECO:0000256" key="3">
    <source>
        <dbReference type="ARBA" id="ARBA00022573"/>
    </source>
</evidence>
<dbReference type="InterPro" id="IPR006366">
    <property type="entry name" value="CobA/CysG_C"/>
</dbReference>
<evidence type="ECO:0000256" key="16">
    <source>
        <dbReference type="PIRSR" id="PIRSR036426-1"/>
    </source>
</evidence>
<feature type="region of interest" description="Uroporphyrinogen-III C-methyltransferase" evidence="15">
    <location>
        <begin position="226"/>
        <end position="503"/>
    </location>
</feature>
<evidence type="ECO:0000256" key="1">
    <source>
        <dbReference type="ARBA" id="ARBA00005010"/>
    </source>
</evidence>
<dbReference type="GO" id="GO:0043115">
    <property type="term" value="F:precorrin-2 dehydrogenase activity"/>
    <property type="evidence" value="ECO:0007669"/>
    <property type="project" value="UniProtKB-UniRule"/>
</dbReference>
<feature type="binding site" evidence="15">
    <location>
        <begin position="341"/>
        <end position="342"/>
    </location>
    <ligand>
        <name>S-adenosyl-L-methionine</name>
        <dbReference type="ChEBI" id="CHEBI:59789"/>
    </ligand>
</feature>
<comment type="catalytic activity">
    <reaction evidence="15">
        <text>uroporphyrinogen III + 2 S-adenosyl-L-methionine = precorrin-2 + 2 S-adenosyl-L-homocysteine + H(+)</text>
        <dbReference type="Rhea" id="RHEA:32459"/>
        <dbReference type="ChEBI" id="CHEBI:15378"/>
        <dbReference type="ChEBI" id="CHEBI:57308"/>
        <dbReference type="ChEBI" id="CHEBI:57856"/>
        <dbReference type="ChEBI" id="CHEBI:58827"/>
        <dbReference type="ChEBI" id="CHEBI:59789"/>
        <dbReference type="EC" id="2.1.1.107"/>
    </reaction>
</comment>
<comment type="pathway">
    <text evidence="1 15">Porphyrin-containing compound metabolism; siroheme biosynthesis; sirohydrochlorin from precorrin-2: step 1/1.</text>
</comment>
<dbReference type="Gene3D" id="3.30.950.10">
    <property type="entry name" value="Methyltransferase, Cobalt-precorrin-4 Transmethylase, Domain 2"/>
    <property type="match status" value="1"/>
</dbReference>
<evidence type="ECO:0000256" key="15">
    <source>
        <dbReference type="HAMAP-Rule" id="MF_01646"/>
    </source>
</evidence>
<dbReference type="FunFam" id="3.30.950.10:FF:000001">
    <property type="entry name" value="Siroheme synthase"/>
    <property type="match status" value="1"/>
</dbReference>
<reference evidence="20 21" key="1">
    <citation type="submission" date="2015-02" db="EMBL/GenBank/DDBJ databases">
        <title>Complete genome sequence of Kangiella geojedonensis strain YCS-5T.</title>
        <authorList>
            <person name="Kim K.M."/>
        </authorList>
    </citation>
    <scope>NUCLEOTIDE SEQUENCE [LARGE SCALE GENOMIC DNA]</scope>
    <source>
        <strain evidence="20 21">YCS-5</strain>
    </source>
</reference>
<dbReference type="RefSeq" id="WP_228640054.1">
    <property type="nucleotide sequence ID" value="NZ_CP010975.1"/>
</dbReference>
<dbReference type="EMBL" id="CP010975">
    <property type="protein sequence ID" value="AKE52242.1"/>
    <property type="molecule type" value="Genomic_DNA"/>
</dbReference>
<feature type="binding site" evidence="15">
    <location>
        <begin position="311"/>
        <end position="313"/>
    </location>
    <ligand>
        <name>S-adenosyl-L-methionine</name>
        <dbReference type="ChEBI" id="CHEBI:59789"/>
    </ligand>
</feature>
<feature type="domain" description="Siroheme synthase central" evidence="19">
    <location>
        <begin position="134"/>
        <end position="158"/>
    </location>
</feature>
<proteinExistence type="inferred from homology"/>
<keyword evidence="10 15" id="KW-0627">Porphyrin biosynthesis</keyword>
<dbReference type="Gene3D" id="3.30.160.110">
    <property type="entry name" value="Siroheme synthase, domain 2"/>
    <property type="match status" value="1"/>
</dbReference>
<evidence type="ECO:0000313" key="21">
    <source>
        <dbReference type="Proteomes" id="UP000034071"/>
    </source>
</evidence>
<dbReference type="SUPFAM" id="SSF53790">
    <property type="entry name" value="Tetrapyrrole methylase"/>
    <property type="match status" value="1"/>
</dbReference>
<dbReference type="HAMAP" id="MF_01646">
    <property type="entry name" value="Siroheme_synth"/>
    <property type="match status" value="1"/>
</dbReference>
<dbReference type="PATRIC" id="fig|914150.5.peg.1305"/>
<dbReference type="GO" id="GO:0004851">
    <property type="term" value="F:uroporphyrin-III C-methyltransferase activity"/>
    <property type="evidence" value="ECO:0007669"/>
    <property type="project" value="UniProtKB-UniRule"/>
</dbReference>
<protein>
    <recommendedName>
        <fullName evidence="15">Siroheme synthase</fullName>
    </recommendedName>
    <domain>
        <recommendedName>
            <fullName evidence="15">Uroporphyrinogen-III C-methyltransferase</fullName>
            <shortName evidence="15">Urogen III methylase</shortName>
            <ecNumber evidence="15">2.1.1.107</ecNumber>
        </recommendedName>
        <alternativeName>
            <fullName evidence="15">SUMT</fullName>
        </alternativeName>
        <alternativeName>
            <fullName evidence="15">Uroporphyrinogen III methylase</fullName>
            <shortName evidence="15">UROM</shortName>
        </alternativeName>
    </domain>
    <domain>
        <recommendedName>
            <fullName evidence="15">Precorrin-2 dehydrogenase</fullName>
            <ecNumber evidence="15">1.3.1.76</ecNumber>
        </recommendedName>
    </domain>
    <domain>
        <recommendedName>
            <fullName evidence="15">Sirohydrochlorin ferrochelatase</fullName>
            <ecNumber evidence="15">4.99.1.4</ecNumber>
        </recommendedName>
    </domain>
</protein>
<dbReference type="Gene3D" id="3.40.1010.10">
    <property type="entry name" value="Cobalt-precorrin-4 Transmethylase, Domain 1"/>
    <property type="match status" value="1"/>
</dbReference>
<dbReference type="InterPro" id="IPR003043">
    <property type="entry name" value="Uropor_MeTrfase_CS"/>
</dbReference>
<comment type="caution">
    <text evidence="15">Lacks conserved residue(s) required for the propagation of feature annotation.</text>
</comment>
<dbReference type="Proteomes" id="UP000034071">
    <property type="component" value="Chromosome"/>
</dbReference>
<dbReference type="PROSITE" id="PS00840">
    <property type="entry name" value="SUMT_2"/>
    <property type="match status" value="1"/>
</dbReference>
<dbReference type="Pfam" id="PF00590">
    <property type="entry name" value="TP_methylase"/>
    <property type="match status" value="1"/>
</dbReference>
<dbReference type="NCBIfam" id="NF004790">
    <property type="entry name" value="PRK06136.1"/>
    <property type="match status" value="1"/>
</dbReference>
<keyword evidence="8 15" id="KW-0520">NAD</keyword>
<comment type="pathway">
    <text evidence="12 15">Porphyrin-containing compound metabolism; siroheme biosynthesis; precorrin-2 from uroporphyrinogen III: step 1/1.</text>
</comment>
<comment type="pathway">
    <text evidence="14 15">Cofactor biosynthesis; adenosylcobalamin biosynthesis; precorrin-2 from uroporphyrinogen III: step 1/1.</text>
</comment>
<dbReference type="InterPro" id="IPR014776">
    <property type="entry name" value="4pyrrole_Mease_sub2"/>
</dbReference>
<comment type="catalytic activity">
    <reaction evidence="15">
        <text>siroheme + 2 H(+) = sirohydrochlorin + Fe(2+)</text>
        <dbReference type="Rhea" id="RHEA:24360"/>
        <dbReference type="ChEBI" id="CHEBI:15378"/>
        <dbReference type="ChEBI" id="CHEBI:29033"/>
        <dbReference type="ChEBI" id="CHEBI:58351"/>
        <dbReference type="ChEBI" id="CHEBI:60052"/>
        <dbReference type="EC" id="4.99.1.4"/>
    </reaction>
</comment>
<dbReference type="GO" id="GO:0051266">
    <property type="term" value="F:sirohydrochlorin ferrochelatase activity"/>
    <property type="evidence" value="ECO:0007669"/>
    <property type="project" value="UniProtKB-EC"/>
</dbReference>
<evidence type="ECO:0000259" key="19">
    <source>
        <dbReference type="Pfam" id="PF14824"/>
    </source>
</evidence>
<dbReference type="SUPFAM" id="SSF51735">
    <property type="entry name" value="NAD(P)-binding Rossmann-fold domains"/>
    <property type="match status" value="1"/>
</dbReference>
<feature type="active site" description="Proton acceptor" evidence="15 16">
    <location>
        <position position="258"/>
    </location>
</feature>
<feature type="binding site" evidence="15">
    <location>
        <begin position="57"/>
        <end position="58"/>
    </location>
    <ligand>
        <name>NAD(+)</name>
        <dbReference type="ChEBI" id="CHEBI:57540"/>
    </ligand>
</feature>
<sequence length="503" mass="56030">MFRYSHLNGQRVNPMEYFPITVRLQEQQCLIVGGGEIACRKLKSLLKADAKVSLVALDFNDEIRKLAEEYQLTLFEQAFDESLVAGNYLIVAATDNQELNQEVSDIAREHNIWINVVDDLELSTFIMPAIVDRSPLLVAVSTGGVSPVLARKIREKLEWILPTNLGGLLKRLKEFRPSVKKKFQDLKSKRDFSEWYIERAIEEPDALTQEFESTVALYEGSVVRSGKVFLIGAGPGDPDLLTIKALKILQKADIVLHDALVSDGILDLVRRDATLVNVGKRAKKHSVVQEETNQLLVKYAQQGLSVVRLKGGDPFIFGRGGEELEKLVAAGIDYEVVPGITAASGCSSYAGIPLTHRDHSQTVMFITAHCKQSEDTLNWKSLARERQTVAVYMGLLRNEVLVEQLMRHGRDGSTPIAVIENGTLPQQRVITGSLKQLPELVLKHDIKSPSLIVIGEVAALANKLGWYPHSELLEAERVSDSILAEYNEKVVQKSYQEKIKEAV</sequence>
<dbReference type="InterPro" id="IPR035996">
    <property type="entry name" value="4pyrrol_Methylase_sf"/>
</dbReference>
<evidence type="ECO:0000256" key="11">
    <source>
        <dbReference type="ARBA" id="ARBA00023268"/>
    </source>
</evidence>
<gene>
    <name evidence="15" type="primary">cysG</name>
    <name evidence="20" type="ORF">TQ33_1287</name>
</gene>
<dbReference type="NCBIfam" id="TIGR01469">
    <property type="entry name" value="cobA_cysG_Cterm"/>
    <property type="match status" value="1"/>
</dbReference>
<dbReference type="GO" id="GO:0051287">
    <property type="term" value="F:NAD binding"/>
    <property type="evidence" value="ECO:0007669"/>
    <property type="project" value="InterPro"/>
</dbReference>
<keyword evidence="11 15" id="KW-0511">Multifunctional enzyme</keyword>
<dbReference type="UniPathway" id="UPA00148">
    <property type="reaction ID" value="UER00211"/>
</dbReference>
<feature type="region of interest" description="Precorrin-2 dehydrogenase / sirohydrochlorin ferrochelatase" evidence="15">
    <location>
        <begin position="1"/>
        <end position="218"/>
    </location>
</feature>
<name>A0A0F6TRG9_9GAMM</name>
<dbReference type="UniPathway" id="UPA00262">
    <property type="reaction ID" value="UER00211"/>
</dbReference>
<organism evidence="20 21">
    <name type="scientific">Kangiella geojedonensis</name>
    <dbReference type="NCBI Taxonomy" id="914150"/>
    <lineage>
        <taxon>Bacteria</taxon>
        <taxon>Pseudomonadati</taxon>
        <taxon>Pseudomonadota</taxon>
        <taxon>Gammaproteobacteria</taxon>
        <taxon>Kangiellales</taxon>
        <taxon>Kangiellaceae</taxon>
        <taxon>Kangiella</taxon>
    </lineage>
</organism>
<feature type="binding site" evidence="15">
    <location>
        <position position="316"/>
    </location>
    <ligand>
        <name>S-adenosyl-L-methionine</name>
        <dbReference type="ChEBI" id="CHEBI:59789"/>
    </ligand>
</feature>
<dbReference type="STRING" id="914150.TQ33_1287"/>
<evidence type="ECO:0000256" key="9">
    <source>
        <dbReference type="ARBA" id="ARBA00023239"/>
    </source>
</evidence>
<dbReference type="FunFam" id="3.30.160.110:FF:000001">
    <property type="entry name" value="Siroheme synthase"/>
    <property type="match status" value="1"/>
</dbReference>
<dbReference type="InterPro" id="IPR006367">
    <property type="entry name" value="Sirohaem_synthase_N"/>
</dbReference>
<dbReference type="KEGG" id="kge:TQ33_1287"/>
<dbReference type="Pfam" id="PF13241">
    <property type="entry name" value="NAD_binding_7"/>
    <property type="match status" value="1"/>
</dbReference>
<comment type="catalytic activity">
    <reaction evidence="13 15">
        <text>precorrin-2 + NAD(+) = sirohydrochlorin + NADH + 2 H(+)</text>
        <dbReference type="Rhea" id="RHEA:15613"/>
        <dbReference type="ChEBI" id="CHEBI:15378"/>
        <dbReference type="ChEBI" id="CHEBI:57540"/>
        <dbReference type="ChEBI" id="CHEBI:57945"/>
        <dbReference type="ChEBI" id="CHEBI:58351"/>
        <dbReference type="ChEBI" id="CHEBI:58827"/>
        <dbReference type="EC" id="1.3.1.76"/>
    </reaction>
</comment>
<evidence type="ECO:0000256" key="10">
    <source>
        <dbReference type="ARBA" id="ARBA00023244"/>
    </source>
</evidence>
<dbReference type="PANTHER" id="PTHR45790:SF1">
    <property type="entry name" value="SIROHEME SYNTHASE"/>
    <property type="match status" value="1"/>
</dbReference>
<dbReference type="InterPro" id="IPR012409">
    <property type="entry name" value="Sirohaem_synth"/>
</dbReference>
<evidence type="ECO:0000313" key="20">
    <source>
        <dbReference type="EMBL" id="AKE52242.1"/>
    </source>
</evidence>
<dbReference type="CDD" id="cd11642">
    <property type="entry name" value="SUMT"/>
    <property type="match status" value="1"/>
</dbReference>
<dbReference type="NCBIfam" id="TIGR01470">
    <property type="entry name" value="cysG_Nterm"/>
    <property type="match status" value="1"/>
</dbReference>
<dbReference type="PANTHER" id="PTHR45790">
    <property type="entry name" value="SIROHEME SYNTHASE-RELATED"/>
    <property type="match status" value="1"/>
</dbReference>
<evidence type="ECO:0000256" key="13">
    <source>
        <dbReference type="ARBA" id="ARBA00047561"/>
    </source>
</evidence>
<dbReference type="EC" id="1.3.1.76" evidence="15"/>
<keyword evidence="4 15" id="KW-0489">Methyltransferase</keyword>
<feature type="binding site" evidence="15">
    <location>
        <begin position="36"/>
        <end position="37"/>
    </location>
    <ligand>
        <name>NAD(+)</name>
        <dbReference type="ChEBI" id="CHEBI:57540"/>
    </ligand>
</feature>
<dbReference type="PROSITE" id="PS00839">
    <property type="entry name" value="SUMT_1"/>
    <property type="match status" value="1"/>
</dbReference>
<keyword evidence="3 15" id="KW-0169">Cobalamin biosynthesis</keyword>
<dbReference type="FunFam" id="3.40.1010.10:FF:000001">
    <property type="entry name" value="Siroheme synthase"/>
    <property type="match status" value="1"/>
</dbReference>
<dbReference type="InterPro" id="IPR028281">
    <property type="entry name" value="Sirohaem_synthase_central"/>
</dbReference>
<feature type="active site" description="Proton donor" evidence="15 16">
    <location>
        <position position="280"/>
    </location>
</feature>
<dbReference type="Gene3D" id="3.40.50.720">
    <property type="entry name" value="NAD(P)-binding Rossmann-like Domain"/>
    <property type="match status" value="1"/>
</dbReference>
<comment type="pathway">
    <text evidence="15">Porphyrin-containing compound metabolism; siroheme biosynthesis; siroheme from sirohydrochlorin: step 1/1.</text>
</comment>
<keyword evidence="5 15" id="KW-0808">Transferase</keyword>
<dbReference type="InterPro" id="IPR036291">
    <property type="entry name" value="NAD(P)-bd_dom_sf"/>
</dbReference>
<feature type="binding site" evidence="15">
    <location>
        <position position="422"/>
    </location>
    <ligand>
        <name>S-adenosyl-L-methionine</name>
        <dbReference type="ChEBI" id="CHEBI:59789"/>
    </ligand>
</feature>
<dbReference type="GO" id="GO:0032259">
    <property type="term" value="P:methylation"/>
    <property type="evidence" value="ECO:0007669"/>
    <property type="project" value="UniProtKB-KW"/>
</dbReference>
<evidence type="ECO:0000256" key="12">
    <source>
        <dbReference type="ARBA" id="ARBA00025705"/>
    </source>
</evidence>
<feature type="domain" description="Tetrapyrrole methylase" evidence="18">
    <location>
        <begin position="227"/>
        <end position="437"/>
    </location>
</feature>
<keyword evidence="6 15" id="KW-0949">S-adenosyl-L-methionine</keyword>
<comment type="similarity">
    <text evidence="15">In the C-terminal section; belongs to the precorrin methyltransferase family.</text>
</comment>
<evidence type="ECO:0000259" key="18">
    <source>
        <dbReference type="Pfam" id="PF00590"/>
    </source>
</evidence>
<evidence type="ECO:0000256" key="6">
    <source>
        <dbReference type="ARBA" id="ARBA00022691"/>
    </source>
</evidence>
<dbReference type="Pfam" id="PF14824">
    <property type="entry name" value="Sirohm_synth_M"/>
    <property type="match status" value="1"/>
</dbReference>
<dbReference type="NCBIfam" id="NF007922">
    <property type="entry name" value="PRK10637.1"/>
    <property type="match status" value="1"/>
</dbReference>
<evidence type="ECO:0000256" key="4">
    <source>
        <dbReference type="ARBA" id="ARBA00022603"/>
    </source>
</evidence>
<dbReference type="GO" id="GO:0019354">
    <property type="term" value="P:siroheme biosynthetic process"/>
    <property type="evidence" value="ECO:0007669"/>
    <property type="project" value="UniProtKB-UniRule"/>
</dbReference>
<dbReference type="EC" id="2.1.1.107" evidence="15"/>
<dbReference type="InterPro" id="IPR000878">
    <property type="entry name" value="4pyrrol_Mease"/>
</dbReference>
<accession>A0A0F6TRG9</accession>
<keyword evidence="9 15" id="KW-0456">Lyase</keyword>
<comment type="pathway">
    <text evidence="15">Cofactor biosynthesis; adenosylcobalamin biosynthesis; sirohydrochlorin from precorrin-2: step 1/1.</text>
</comment>
<comment type="function">
    <text evidence="15">Multifunctional enzyme that catalyzes the SAM-dependent methylations of uroporphyrinogen III at position C-2 and C-7 to form precorrin-2 via precorrin-1. Then it catalyzes the NAD-dependent ring dehydrogenation of precorrin-2 to yield sirohydrochlorin. Finally, it catalyzes the ferrochelation of sirohydrochlorin to yield siroheme.</text>
</comment>
<keyword evidence="21" id="KW-1185">Reference proteome</keyword>
<dbReference type="PIRSF" id="PIRSF036426">
    <property type="entry name" value="Sirohaem_synth"/>
    <property type="match status" value="1"/>
</dbReference>